<evidence type="ECO:0000256" key="1">
    <source>
        <dbReference type="SAM" id="SignalP"/>
    </source>
</evidence>
<evidence type="ECO:0000313" key="3">
    <source>
        <dbReference type="EMBL" id="CAK9200602.1"/>
    </source>
</evidence>
<keyword evidence="1" id="KW-0732">Signal</keyword>
<dbReference type="EMBL" id="OZ019905">
    <property type="protein sequence ID" value="CAK9200602.1"/>
    <property type="molecule type" value="Genomic_DNA"/>
</dbReference>
<proteinExistence type="predicted"/>
<dbReference type="Pfam" id="PF24804">
    <property type="entry name" value="DUF7705"/>
    <property type="match status" value="1"/>
</dbReference>
<evidence type="ECO:0000259" key="2">
    <source>
        <dbReference type="Pfam" id="PF24804"/>
    </source>
</evidence>
<name>A0ABP0TNH9_9BRYO</name>
<dbReference type="Proteomes" id="UP001497512">
    <property type="component" value="Chromosome 13"/>
</dbReference>
<feature type="chain" id="PRO_5045790686" description="DUF7705 domain-containing protein" evidence="1">
    <location>
        <begin position="26"/>
        <end position="554"/>
    </location>
</feature>
<protein>
    <recommendedName>
        <fullName evidence="2">DUF7705 domain-containing protein</fullName>
    </recommendedName>
</protein>
<dbReference type="PANTHER" id="PTHR33916:SF1">
    <property type="entry name" value="EXPANSIN-LIKE EG45 DOMAIN-CONTAINING PROTEIN"/>
    <property type="match status" value="1"/>
</dbReference>
<keyword evidence="4" id="KW-1185">Reference proteome</keyword>
<reference evidence="3" key="1">
    <citation type="submission" date="2024-02" db="EMBL/GenBank/DDBJ databases">
        <authorList>
            <consortium name="ELIXIR-Norway"/>
            <consortium name="Elixir Norway"/>
        </authorList>
    </citation>
    <scope>NUCLEOTIDE SEQUENCE</scope>
</reference>
<sequence>MARPQCDKPLVLFVFAFHVLNFLSTLLTCTLEQDAENQSSFVLGDPGMKSPQVRVEVEAWDFCNRVGNFSSGSPSPRWADCADLQCSEGKKKLSNPLAGLSTCNVSNQVTEADNELQTGDPFPMTSSAGSSSFTSFANADLYAVEKEKYLGSLCAVTDSENLLPWYFWTIMLKNGNFDENLGLCESFATAKPAMKSNFFTTTRRTRSSEAAQESSLSSSLSGGFPCFGKGCMNPPLVYHNWSSSDTLINPQSSSSSLTGSFYGTYDLVDAQQINSDNLATDVSYFSVTWEKNATSGSWIFHHLLKASPNYPWLMLYLRADTTSGESGGYPWDTRGMIQQVPVTPNFIVVITLNVIQGGGAESQFYLIDIGGCWKNNGLPCDGDVTTDVTRYSEMIINPQTASWCSPNSLSLCPPYHVSAADGTKIYRENTSDFPYSAYHIYCSPPNAAYAETPNLMCDPYSNPQAQEIVQLLPHPEWAVHGYPAKKGDGWVGDSRTWTLDVGALSNRLYFYQDPGTEPALRLWPSIDVGTEIFNDANFQAAEWTVSDFDILIPY</sequence>
<evidence type="ECO:0000313" key="4">
    <source>
        <dbReference type="Proteomes" id="UP001497512"/>
    </source>
</evidence>
<gene>
    <name evidence="3" type="ORF">CSSPTR1EN2_LOCUS5489</name>
</gene>
<feature type="domain" description="DUF7705" evidence="2">
    <location>
        <begin position="42"/>
        <end position="552"/>
    </location>
</feature>
<dbReference type="InterPro" id="IPR056122">
    <property type="entry name" value="DUF7705"/>
</dbReference>
<dbReference type="PANTHER" id="PTHR33916">
    <property type="entry name" value="EXPANSIN-LIKE EG45 DOMAIN-CONTAINING PROTEIN"/>
    <property type="match status" value="1"/>
</dbReference>
<feature type="signal peptide" evidence="1">
    <location>
        <begin position="1"/>
        <end position="25"/>
    </location>
</feature>
<organism evidence="3 4">
    <name type="scientific">Sphagnum troendelagicum</name>
    <dbReference type="NCBI Taxonomy" id="128251"/>
    <lineage>
        <taxon>Eukaryota</taxon>
        <taxon>Viridiplantae</taxon>
        <taxon>Streptophyta</taxon>
        <taxon>Embryophyta</taxon>
        <taxon>Bryophyta</taxon>
        <taxon>Sphagnophytina</taxon>
        <taxon>Sphagnopsida</taxon>
        <taxon>Sphagnales</taxon>
        <taxon>Sphagnaceae</taxon>
        <taxon>Sphagnum</taxon>
    </lineage>
</organism>
<accession>A0ABP0TNH9</accession>